<dbReference type="InterPro" id="IPR005467">
    <property type="entry name" value="His_kinase_dom"/>
</dbReference>
<reference evidence="18 19" key="1">
    <citation type="submission" date="2016-07" db="EMBL/GenBank/DDBJ databases">
        <title>Characterization of isolates of Eisenbergiella tayi derived from blood cultures, using whole genome sequencing.</title>
        <authorList>
            <person name="Burdz T."/>
            <person name="Wiebe D."/>
            <person name="Huynh C."/>
            <person name="Bernard K."/>
        </authorList>
    </citation>
    <scope>NUCLEOTIDE SEQUENCE [LARGE SCALE GENOMIC DNA]</scope>
    <source>
        <strain evidence="18 19">NML 110608</strain>
    </source>
</reference>
<dbReference type="GO" id="GO:0005886">
    <property type="term" value="C:plasma membrane"/>
    <property type="evidence" value="ECO:0007669"/>
    <property type="project" value="UniProtKB-SubCell"/>
</dbReference>
<evidence type="ECO:0000256" key="2">
    <source>
        <dbReference type="ARBA" id="ARBA00004236"/>
    </source>
</evidence>
<dbReference type="PANTHER" id="PTHR43047">
    <property type="entry name" value="TWO-COMPONENT HISTIDINE PROTEIN KINASE"/>
    <property type="match status" value="1"/>
</dbReference>
<dbReference type="FunFam" id="3.30.565.10:FF:000023">
    <property type="entry name" value="PAS domain-containing sensor histidine kinase"/>
    <property type="match status" value="1"/>
</dbReference>
<keyword evidence="8" id="KW-0547">Nucleotide-binding</keyword>
<comment type="subcellular location">
    <subcellularLocation>
        <location evidence="2">Cell membrane</location>
    </subcellularLocation>
</comment>
<evidence type="ECO:0000256" key="12">
    <source>
        <dbReference type="ARBA" id="ARBA00023136"/>
    </source>
</evidence>
<dbReference type="Proteomes" id="UP000094067">
    <property type="component" value="Unassembled WGS sequence"/>
</dbReference>
<evidence type="ECO:0000256" key="4">
    <source>
        <dbReference type="ARBA" id="ARBA00018672"/>
    </source>
</evidence>
<evidence type="ECO:0000256" key="3">
    <source>
        <dbReference type="ARBA" id="ARBA00012438"/>
    </source>
</evidence>
<dbReference type="Gene3D" id="3.30.565.10">
    <property type="entry name" value="Histidine kinase-like ATPase, C-terminal domain"/>
    <property type="match status" value="1"/>
</dbReference>
<gene>
    <name evidence="18" type="primary">luxQ_1</name>
    <name evidence="18" type="ORF">BEI61_01064</name>
</gene>
<evidence type="ECO:0000313" key="18">
    <source>
        <dbReference type="EMBL" id="ODM05181.1"/>
    </source>
</evidence>
<evidence type="ECO:0000259" key="17">
    <source>
        <dbReference type="PROSITE" id="PS50110"/>
    </source>
</evidence>
<dbReference type="Pfam" id="PF00072">
    <property type="entry name" value="Response_reg"/>
    <property type="match status" value="1"/>
</dbReference>
<comment type="caution">
    <text evidence="18">The sequence shown here is derived from an EMBL/GenBank/DDBJ whole genome shotgun (WGS) entry which is preliminary data.</text>
</comment>
<evidence type="ECO:0000256" key="1">
    <source>
        <dbReference type="ARBA" id="ARBA00000085"/>
    </source>
</evidence>
<dbReference type="SMART" id="SM00448">
    <property type="entry name" value="REC"/>
    <property type="match status" value="1"/>
</dbReference>
<evidence type="ECO:0000256" key="10">
    <source>
        <dbReference type="ARBA" id="ARBA00022840"/>
    </source>
</evidence>
<dbReference type="InterPro" id="IPR003661">
    <property type="entry name" value="HisK_dim/P_dom"/>
</dbReference>
<dbReference type="Gene3D" id="3.40.50.2300">
    <property type="match status" value="1"/>
</dbReference>
<evidence type="ECO:0000313" key="19">
    <source>
        <dbReference type="Proteomes" id="UP000094067"/>
    </source>
</evidence>
<keyword evidence="5" id="KW-1003">Cell membrane</keyword>
<evidence type="ECO:0000256" key="5">
    <source>
        <dbReference type="ARBA" id="ARBA00022475"/>
    </source>
</evidence>
<dbReference type="Pfam" id="PF00512">
    <property type="entry name" value="HisKA"/>
    <property type="match status" value="1"/>
</dbReference>
<keyword evidence="10" id="KW-0067">ATP-binding</keyword>
<evidence type="ECO:0000256" key="14">
    <source>
        <dbReference type="PROSITE-ProRule" id="PRU00169"/>
    </source>
</evidence>
<dbReference type="RefSeq" id="WP_069151536.1">
    <property type="nucleotide sequence ID" value="NZ_MCGH01000002.1"/>
</dbReference>
<name>A0A1E3A9U6_9FIRM</name>
<accession>A0A1E3A9U6</accession>
<dbReference type="CDD" id="cd16922">
    <property type="entry name" value="HATPase_EvgS-ArcB-TorS-like"/>
    <property type="match status" value="1"/>
</dbReference>
<feature type="modified residue" description="4-aspartylphosphate" evidence="14">
    <location>
        <position position="591"/>
    </location>
</feature>
<evidence type="ECO:0000256" key="6">
    <source>
        <dbReference type="ARBA" id="ARBA00022553"/>
    </source>
</evidence>
<dbReference type="EMBL" id="MCGH01000002">
    <property type="protein sequence ID" value="ODM05181.1"/>
    <property type="molecule type" value="Genomic_DNA"/>
</dbReference>
<dbReference type="EC" id="2.7.13.3" evidence="3"/>
<dbReference type="GO" id="GO:0005524">
    <property type="term" value="F:ATP binding"/>
    <property type="evidence" value="ECO:0007669"/>
    <property type="project" value="UniProtKB-KW"/>
</dbReference>
<protein>
    <recommendedName>
        <fullName evidence="4">Stage 0 sporulation protein A homolog</fullName>
        <ecNumber evidence="3">2.7.13.3</ecNumber>
    </recommendedName>
</protein>
<evidence type="ECO:0000256" key="7">
    <source>
        <dbReference type="ARBA" id="ARBA00022679"/>
    </source>
</evidence>
<evidence type="ECO:0000256" key="11">
    <source>
        <dbReference type="ARBA" id="ARBA00023012"/>
    </source>
</evidence>
<dbReference type="CDD" id="cd00082">
    <property type="entry name" value="HisKA"/>
    <property type="match status" value="1"/>
</dbReference>
<dbReference type="PATRIC" id="fig|1432052.4.peg.1199"/>
<dbReference type="InterPro" id="IPR011006">
    <property type="entry name" value="CheY-like_superfamily"/>
</dbReference>
<keyword evidence="7 18" id="KW-0808">Transferase</keyword>
<keyword evidence="12" id="KW-0472">Membrane</keyword>
<keyword evidence="6 14" id="KW-0597">Phosphoprotein</keyword>
<organism evidence="18 19">
    <name type="scientific">Eisenbergiella tayi</name>
    <dbReference type="NCBI Taxonomy" id="1432052"/>
    <lineage>
        <taxon>Bacteria</taxon>
        <taxon>Bacillati</taxon>
        <taxon>Bacillota</taxon>
        <taxon>Clostridia</taxon>
        <taxon>Lachnospirales</taxon>
        <taxon>Lachnospiraceae</taxon>
        <taxon>Eisenbergiella</taxon>
    </lineage>
</organism>
<feature type="domain" description="Response regulatory" evidence="17">
    <location>
        <begin position="539"/>
        <end position="660"/>
    </location>
</feature>
<dbReference type="InterPro" id="IPR036890">
    <property type="entry name" value="HATPase_C_sf"/>
</dbReference>
<dbReference type="SMART" id="SM00388">
    <property type="entry name" value="HisKA"/>
    <property type="match status" value="1"/>
</dbReference>
<evidence type="ECO:0000259" key="16">
    <source>
        <dbReference type="PROSITE" id="PS50109"/>
    </source>
</evidence>
<evidence type="ECO:0000256" key="15">
    <source>
        <dbReference type="SAM" id="Coils"/>
    </source>
</evidence>
<proteinExistence type="predicted"/>
<sequence>MIGMIQDISTMHDVLHESKTGLWIIEIEDGRQPRMFADQTMMELLGLKTVVTPEKCYEHWYERIAGEYYPVVNACVEEMVKTGRAEVQYPWYHPDLGKIYIRCGGVADRTYSKGMRLRGYHQNVTDTTVMRREKEKLEELNQEIVGSLYNLFFAVYRIDIEKGTICAIRVPGDVQEIPQGDFSYESFWNDYASQNFHPDYIGEIREELSIAHFRSLMAEGNERYAVESLRKVDGEYHSISCNVYLGGKKSWVLLALQDLHEQKKKDEESRRALKEAYEMAQKANEAKSDFLSKMSHDIRTPLNAVLGMTELARLHMEDREKLENALDKISSSSQLLLGLVNEVLDMSRIETGNYELQDGRFDLDNLIEELICLIMPQAEVRKQKIHLEKKDLTHVRVIGDNSRINQIFMNIMSNACKYTPEGGDIYITVSELPSGNKEVGRYQFVFRDTGIGMSEEFLQHIFEPFSRANDSRISKISGTGLGMVITQSLVQMMGGEITVKSRLGEGSCFTVIIGLKLQMDEAEEESLPDIQEVDCSGAHILLVEDNEINREIAAEMLQMTGAVIDTAENGQEAFERFLDSPTGYYQMIFMDIQMPVMNGYDCVKAIRSSGRGDAESVPVIAMTANAFAEDVIMSAQAGMNEHLAKPIKSSQLAEILQKWVIRRS</sequence>
<dbReference type="Gene3D" id="1.10.287.130">
    <property type="match status" value="1"/>
</dbReference>
<evidence type="ECO:0000256" key="13">
    <source>
        <dbReference type="ARBA" id="ARBA00024867"/>
    </source>
</evidence>
<dbReference type="InterPro" id="IPR001789">
    <property type="entry name" value="Sig_transdc_resp-reg_receiver"/>
</dbReference>
<dbReference type="InterPro" id="IPR036097">
    <property type="entry name" value="HisK_dim/P_sf"/>
</dbReference>
<dbReference type="PRINTS" id="PR00344">
    <property type="entry name" value="BCTRLSENSOR"/>
</dbReference>
<dbReference type="InterPro" id="IPR004358">
    <property type="entry name" value="Sig_transdc_His_kin-like_C"/>
</dbReference>
<dbReference type="SUPFAM" id="SSF47384">
    <property type="entry name" value="Homodimeric domain of signal transducing histidine kinase"/>
    <property type="match status" value="1"/>
</dbReference>
<dbReference type="PROSITE" id="PS50109">
    <property type="entry name" value="HIS_KIN"/>
    <property type="match status" value="1"/>
</dbReference>
<dbReference type="AlphaFoldDB" id="A0A1E3A9U6"/>
<dbReference type="CDD" id="cd17546">
    <property type="entry name" value="REC_hyHK_CKI1_RcsC-like"/>
    <property type="match status" value="1"/>
</dbReference>
<comment type="catalytic activity">
    <reaction evidence="1">
        <text>ATP + protein L-histidine = ADP + protein N-phospho-L-histidine.</text>
        <dbReference type="EC" id="2.7.13.3"/>
    </reaction>
</comment>
<dbReference type="SUPFAM" id="SSF55874">
    <property type="entry name" value="ATPase domain of HSP90 chaperone/DNA topoisomerase II/histidine kinase"/>
    <property type="match status" value="1"/>
</dbReference>
<dbReference type="Pfam" id="PF02518">
    <property type="entry name" value="HATPase_c"/>
    <property type="match status" value="1"/>
</dbReference>
<keyword evidence="11" id="KW-0902">Two-component regulatory system</keyword>
<evidence type="ECO:0000256" key="9">
    <source>
        <dbReference type="ARBA" id="ARBA00022777"/>
    </source>
</evidence>
<dbReference type="PROSITE" id="PS50110">
    <property type="entry name" value="RESPONSE_REGULATORY"/>
    <property type="match status" value="1"/>
</dbReference>
<feature type="coiled-coil region" evidence="15">
    <location>
        <begin position="256"/>
        <end position="283"/>
    </location>
</feature>
<dbReference type="GO" id="GO:0000155">
    <property type="term" value="F:phosphorelay sensor kinase activity"/>
    <property type="evidence" value="ECO:0007669"/>
    <property type="project" value="InterPro"/>
</dbReference>
<dbReference type="SUPFAM" id="SSF52172">
    <property type="entry name" value="CheY-like"/>
    <property type="match status" value="1"/>
</dbReference>
<keyword evidence="9 18" id="KW-0418">Kinase</keyword>
<evidence type="ECO:0000256" key="8">
    <source>
        <dbReference type="ARBA" id="ARBA00022741"/>
    </source>
</evidence>
<dbReference type="SMART" id="SM00387">
    <property type="entry name" value="HATPase_c"/>
    <property type="match status" value="1"/>
</dbReference>
<dbReference type="InterPro" id="IPR003594">
    <property type="entry name" value="HATPase_dom"/>
</dbReference>
<feature type="domain" description="Histidine kinase" evidence="16">
    <location>
        <begin position="293"/>
        <end position="517"/>
    </location>
</feature>
<keyword evidence="15" id="KW-0175">Coiled coil</keyword>
<comment type="function">
    <text evidence="13">May play the central regulatory role in sporulation. It may be an element of the effector pathway responsible for the activation of sporulation genes in response to nutritional stress. Spo0A may act in concert with spo0H (a sigma factor) to control the expression of some genes that are critical to the sporulation process.</text>
</comment>